<name>A0ACC1RHG2_9HYPO</name>
<reference evidence="1" key="1">
    <citation type="submission" date="2022-08" db="EMBL/GenBank/DDBJ databases">
        <title>Genome Sequence of Fusarium decemcellulare.</title>
        <authorList>
            <person name="Buettner E."/>
        </authorList>
    </citation>
    <scope>NUCLEOTIDE SEQUENCE</scope>
    <source>
        <strain evidence="1">Babe19</strain>
    </source>
</reference>
<keyword evidence="2" id="KW-1185">Reference proteome</keyword>
<dbReference type="Proteomes" id="UP001148629">
    <property type="component" value="Unassembled WGS sequence"/>
</dbReference>
<sequence length="148" mass="15744">MGPPIPGPFPHVHVLLLSANLLEMVATARGMTTLDCPAPAVSKIATGGTGDVANTETERERGTAIIGSALWTGNGQRAALLGIQYTRKTAAIQIINPPLLPSIARRSALCRPLVPTPWICLGTENWRQNLRWAAAFTDPPPDDDDACL</sequence>
<accession>A0ACC1RHG2</accession>
<evidence type="ECO:0000313" key="2">
    <source>
        <dbReference type="Proteomes" id="UP001148629"/>
    </source>
</evidence>
<organism evidence="1 2">
    <name type="scientific">Fusarium decemcellulare</name>
    <dbReference type="NCBI Taxonomy" id="57161"/>
    <lineage>
        <taxon>Eukaryota</taxon>
        <taxon>Fungi</taxon>
        <taxon>Dikarya</taxon>
        <taxon>Ascomycota</taxon>
        <taxon>Pezizomycotina</taxon>
        <taxon>Sordariomycetes</taxon>
        <taxon>Hypocreomycetidae</taxon>
        <taxon>Hypocreales</taxon>
        <taxon>Nectriaceae</taxon>
        <taxon>Fusarium</taxon>
        <taxon>Fusarium decemcellulare species complex</taxon>
    </lineage>
</organism>
<gene>
    <name evidence="1" type="ORF">NM208_g14384</name>
</gene>
<proteinExistence type="predicted"/>
<comment type="caution">
    <text evidence="1">The sequence shown here is derived from an EMBL/GenBank/DDBJ whole genome shotgun (WGS) entry which is preliminary data.</text>
</comment>
<protein>
    <submittedName>
        <fullName evidence="1">Uncharacterized protein</fullName>
    </submittedName>
</protein>
<evidence type="ECO:0000313" key="1">
    <source>
        <dbReference type="EMBL" id="KAJ3518780.1"/>
    </source>
</evidence>
<dbReference type="EMBL" id="JANRMS010003330">
    <property type="protein sequence ID" value="KAJ3518780.1"/>
    <property type="molecule type" value="Genomic_DNA"/>
</dbReference>